<name>A0A8J6TFP4_9CHLR</name>
<gene>
    <name evidence="1" type="ORF">H8E29_15675</name>
</gene>
<sequence>MAVFMPDKKKPREVARGRRNGKQSLKICYFREQTRGAKIGGEQGSLDQSYSRASFSIESIFITDLSLSWGCREVKKSDSEVGAIQEIY</sequence>
<dbReference type="Proteomes" id="UP000614469">
    <property type="component" value="Unassembled WGS sequence"/>
</dbReference>
<evidence type="ECO:0000313" key="1">
    <source>
        <dbReference type="EMBL" id="MBC8336701.1"/>
    </source>
</evidence>
<organism evidence="1 2">
    <name type="scientific">Candidatus Desulfolinea nitratireducens</name>
    <dbReference type="NCBI Taxonomy" id="2841698"/>
    <lineage>
        <taxon>Bacteria</taxon>
        <taxon>Bacillati</taxon>
        <taxon>Chloroflexota</taxon>
        <taxon>Anaerolineae</taxon>
        <taxon>Anaerolineales</taxon>
        <taxon>Anaerolineales incertae sedis</taxon>
        <taxon>Candidatus Desulfolinea</taxon>
    </lineage>
</organism>
<protein>
    <submittedName>
        <fullName evidence="1">Uncharacterized protein</fullName>
    </submittedName>
</protein>
<proteinExistence type="predicted"/>
<reference evidence="1 2" key="1">
    <citation type="submission" date="2020-08" db="EMBL/GenBank/DDBJ databases">
        <title>Bridging the membrane lipid divide: bacteria of the FCB group superphylum have the potential to synthesize archaeal ether lipids.</title>
        <authorList>
            <person name="Villanueva L."/>
            <person name="Von Meijenfeldt F.A.B."/>
            <person name="Westbye A.B."/>
            <person name="Yadav S."/>
            <person name="Hopmans E.C."/>
            <person name="Dutilh B.E."/>
            <person name="Sinninghe Damste J.S."/>
        </authorList>
    </citation>
    <scope>NUCLEOTIDE SEQUENCE [LARGE SCALE GENOMIC DNA]</scope>
    <source>
        <strain evidence="1">NIOZ-UU36</strain>
    </source>
</reference>
<comment type="caution">
    <text evidence="1">The sequence shown here is derived from an EMBL/GenBank/DDBJ whole genome shotgun (WGS) entry which is preliminary data.</text>
</comment>
<accession>A0A8J6TFP4</accession>
<dbReference type="EMBL" id="JACNJN010000186">
    <property type="protein sequence ID" value="MBC8336701.1"/>
    <property type="molecule type" value="Genomic_DNA"/>
</dbReference>
<dbReference type="AlphaFoldDB" id="A0A8J6TFP4"/>
<evidence type="ECO:0000313" key="2">
    <source>
        <dbReference type="Proteomes" id="UP000614469"/>
    </source>
</evidence>